<comment type="caution">
    <text evidence="8">The sequence shown here is derived from an EMBL/GenBank/DDBJ whole genome shotgun (WGS) entry which is preliminary data.</text>
</comment>
<protein>
    <submittedName>
        <fullName evidence="8">Hydrocephalus-inducing protein</fullName>
    </submittedName>
</protein>
<keyword evidence="4" id="KW-0969">Cilium</keyword>
<feature type="domain" description="HYDIN/VesB/CFA65-like Ig-like" evidence="7">
    <location>
        <begin position="53"/>
        <end position="152"/>
    </location>
</feature>
<keyword evidence="6" id="KW-0472">Membrane</keyword>
<dbReference type="Pfam" id="PF22544">
    <property type="entry name" value="HYDIN_VesB_CFA65-like_Ig"/>
    <property type="match status" value="1"/>
</dbReference>
<dbReference type="Proteomes" id="UP000324091">
    <property type="component" value="Chromosome 13"/>
</dbReference>
<evidence type="ECO:0000256" key="5">
    <source>
        <dbReference type="ARBA" id="ARBA00023273"/>
    </source>
</evidence>
<keyword evidence="3" id="KW-0963">Cytoplasm</keyword>
<keyword evidence="6" id="KW-1133">Transmembrane helix</keyword>
<name>A0A5C6PAX6_9TELE</name>
<dbReference type="GO" id="GO:1904158">
    <property type="term" value="P:axonemal central apparatus assembly"/>
    <property type="evidence" value="ECO:0007669"/>
    <property type="project" value="TreeGrafter"/>
</dbReference>
<comment type="subcellular location">
    <subcellularLocation>
        <location evidence="1">Cell projection</location>
        <location evidence="1">Cilium</location>
    </subcellularLocation>
    <subcellularLocation>
        <location evidence="2">Cytoplasm</location>
    </subcellularLocation>
</comment>
<dbReference type="Gene3D" id="2.60.40.10">
    <property type="entry name" value="Immunoglobulins"/>
    <property type="match status" value="6"/>
</dbReference>
<keyword evidence="6" id="KW-0812">Transmembrane</keyword>
<feature type="transmembrane region" description="Helical" evidence="6">
    <location>
        <begin position="12"/>
        <end position="30"/>
    </location>
</feature>
<dbReference type="EMBL" id="RHFK02000005">
    <property type="protein sequence ID" value="TWW76139.1"/>
    <property type="molecule type" value="Genomic_DNA"/>
</dbReference>
<evidence type="ECO:0000256" key="1">
    <source>
        <dbReference type="ARBA" id="ARBA00004138"/>
    </source>
</evidence>
<dbReference type="AlphaFoldDB" id="A0A5C6PAX6"/>
<dbReference type="InterPro" id="IPR013783">
    <property type="entry name" value="Ig-like_fold"/>
</dbReference>
<evidence type="ECO:0000313" key="8">
    <source>
        <dbReference type="EMBL" id="TWW76139.1"/>
    </source>
</evidence>
<dbReference type="InterPro" id="IPR053879">
    <property type="entry name" value="HYDIN_VesB_CFA65-like_Ig"/>
</dbReference>
<keyword evidence="9" id="KW-1185">Reference proteome</keyword>
<keyword evidence="5" id="KW-0966">Cell projection</keyword>
<dbReference type="GO" id="GO:0003341">
    <property type="term" value="P:cilium movement"/>
    <property type="evidence" value="ECO:0007669"/>
    <property type="project" value="TreeGrafter"/>
</dbReference>
<dbReference type="InterPro" id="IPR033305">
    <property type="entry name" value="Hydin-like"/>
</dbReference>
<organism evidence="8 9">
    <name type="scientific">Takifugu flavidus</name>
    <name type="common">sansaifugu</name>
    <dbReference type="NCBI Taxonomy" id="433684"/>
    <lineage>
        <taxon>Eukaryota</taxon>
        <taxon>Metazoa</taxon>
        <taxon>Chordata</taxon>
        <taxon>Craniata</taxon>
        <taxon>Vertebrata</taxon>
        <taxon>Euteleostomi</taxon>
        <taxon>Actinopterygii</taxon>
        <taxon>Neopterygii</taxon>
        <taxon>Teleostei</taxon>
        <taxon>Neoteleostei</taxon>
        <taxon>Acanthomorphata</taxon>
        <taxon>Eupercaria</taxon>
        <taxon>Tetraodontiformes</taxon>
        <taxon>Tetradontoidea</taxon>
        <taxon>Tetraodontidae</taxon>
        <taxon>Takifugu</taxon>
    </lineage>
</organism>
<evidence type="ECO:0000256" key="6">
    <source>
        <dbReference type="SAM" id="Phobius"/>
    </source>
</evidence>
<evidence type="ECO:0000256" key="2">
    <source>
        <dbReference type="ARBA" id="ARBA00004496"/>
    </source>
</evidence>
<accession>A0A5C6PAX6</accession>
<evidence type="ECO:0000259" key="7">
    <source>
        <dbReference type="Pfam" id="PF22544"/>
    </source>
</evidence>
<gene>
    <name evidence="8" type="ORF">D4764_13G0008010</name>
</gene>
<sequence length="1051" mass="115550">MSANPAPSKSFSLAMISCAAYVLFITFRLYCLAVGRESTLALTIMGDAMGPDLQPNYSVMDMGNIFMGSNNCYEVQLSNIGLIEATFTIKVPTPATGFGGCFSIRPDEGVVPPGGCHTVQVSFLSHTCGSFSERLLLTVMGNPDATSLTFRGRVIGPTFDLSVSDLNFGVVAFGFPKTLSFSVFNTSRVTLTFTLRVLGDGRGSSSVSYEEHLSDVSRNHPQFSSERISVGPAEFTISPSSGSVSPQSHVTIQVTLCANTLKTYRLALVVDVEGVGEEIRTLPINARCGVPDVVLDTPRLDFKRCFLNQPCEQRVLLTNTSELPACYSVLEQAHEGDQLKLSYISKPKGVIGPGSSLEIPVLLLAKATGTLQHTLRIAVFGSIQPPLEVIVSCIGQGPIVESQNQLLDFGKVLVLKDKIRTLELSNKSPIPAHFTASLSCTKSLWRVEPAEGDISPWTQLELKVVAHLNDTLKFKDLLKVSVQHGQTHTIALSATGIGSPVMSDKPFAPSIDLGTHLSPGSCHYNFRLTNHGQQTRRLYWGPDSKPEIRGRRSALHLRGKPVFRLVPSRVELFPGSSCDLVLMGSSDSPKVVHERLICRTMVDGHSSYEHIHSVDVTCSFRSSLLNIFPEKVNFYMEKVLGQNLKPMYEKLVLNNVSSQSLSLELCLVKPFSLCESPGACSSATTKTASLGVGEQTVMWICFNPPDCLDLVSQVLDEVLLVQYLGYSEPVKLHAELHFPNLHFSSTVVDFGYVLNNSETQRQIVMRNCSPLAVTYRWTFLKELNDNREIKMLKAAEEENGSKNESEEMCRSSVTIQLDEDEDHFTQSTGKVFDIVPYCGHLQPGKGQQVTVSFYAQENTRKDVLARCHIEGGPTYGIRLVGEATVISYSLDSPHVDFGLQLFNKEAEAEVTLTNTGKVGFEFCIGHPQRGDEAEESHRKIHEGVRQDPLLQEPCKCRVRNRIRPGQPLFIPDRGHIDASAEQRLRVFYLPGVPGIFKKQAQLKVATLPAQNITLTGEGVPPTVRLNLSHTLCTLEQTHTYTQPNICSPLEE</sequence>
<dbReference type="PANTHER" id="PTHR23053:SF0">
    <property type="entry name" value="HYDROCEPHALUS-INDUCING PROTEIN HOMOLOG"/>
    <property type="match status" value="1"/>
</dbReference>
<evidence type="ECO:0000313" key="9">
    <source>
        <dbReference type="Proteomes" id="UP000324091"/>
    </source>
</evidence>
<reference evidence="8 9" key="1">
    <citation type="submission" date="2019-04" db="EMBL/GenBank/DDBJ databases">
        <title>Chromosome genome assembly for Takifugu flavidus.</title>
        <authorList>
            <person name="Xiao S."/>
        </authorList>
    </citation>
    <scope>NUCLEOTIDE SEQUENCE [LARGE SCALE GENOMIC DNA]</scope>
    <source>
        <strain evidence="8">HTHZ2018</strain>
        <tissue evidence="8">Muscle</tissue>
    </source>
</reference>
<dbReference type="PANTHER" id="PTHR23053">
    <property type="entry name" value="DLEC1 DELETED IN LUNG AND ESOPHAGEAL CANCER 1"/>
    <property type="match status" value="1"/>
</dbReference>
<proteinExistence type="predicted"/>
<dbReference type="GO" id="GO:0005930">
    <property type="term" value="C:axoneme"/>
    <property type="evidence" value="ECO:0007669"/>
    <property type="project" value="TreeGrafter"/>
</dbReference>
<evidence type="ECO:0000256" key="3">
    <source>
        <dbReference type="ARBA" id="ARBA00022490"/>
    </source>
</evidence>
<evidence type="ECO:0000256" key="4">
    <source>
        <dbReference type="ARBA" id="ARBA00023069"/>
    </source>
</evidence>